<proteinExistence type="predicted"/>
<sequence length="155" mass="17053">MLREPENVTKNATDLWIVDIDVVSNNLTEHATKNETGFRVVDIDIIPPEEAIDALSREAESSESVTSAPGVQLSLDEEPEHVTKNETDLWVVAIDVVSNNLTESVTKNETDFIVVDVDIVTDNVTEVVTKNETDLEVVGIDIIPPEEAIDALSRE</sequence>
<dbReference type="WBParaSite" id="PSAMB.scaffold7853size6995.g30622.t1">
    <property type="protein sequence ID" value="PSAMB.scaffold7853size6995.g30622.t1"/>
    <property type="gene ID" value="PSAMB.scaffold7853size6995.g30622"/>
</dbReference>
<dbReference type="AlphaFoldDB" id="A0A914XHV3"/>
<keyword evidence="1" id="KW-1185">Reference proteome</keyword>
<reference evidence="2" key="1">
    <citation type="submission" date="2022-11" db="UniProtKB">
        <authorList>
            <consortium name="WormBaseParasite"/>
        </authorList>
    </citation>
    <scope>IDENTIFICATION</scope>
</reference>
<protein>
    <submittedName>
        <fullName evidence="2">Uncharacterized protein</fullName>
    </submittedName>
</protein>
<evidence type="ECO:0000313" key="1">
    <source>
        <dbReference type="Proteomes" id="UP000887566"/>
    </source>
</evidence>
<evidence type="ECO:0000313" key="2">
    <source>
        <dbReference type="WBParaSite" id="PSAMB.scaffold7853size6995.g30622.t1"/>
    </source>
</evidence>
<name>A0A914XHV3_9BILA</name>
<organism evidence="1 2">
    <name type="scientific">Plectus sambesii</name>
    <dbReference type="NCBI Taxonomy" id="2011161"/>
    <lineage>
        <taxon>Eukaryota</taxon>
        <taxon>Metazoa</taxon>
        <taxon>Ecdysozoa</taxon>
        <taxon>Nematoda</taxon>
        <taxon>Chromadorea</taxon>
        <taxon>Plectida</taxon>
        <taxon>Plectina</taxon>
        <taxon>Plectoidea</taxon>
        <taxon>Plectidae</taxon>
        <taxon>Plectus</taxon>
    </lineage>
</organism>
<dbReference type="Proteomes" id="UP000887566">
    <property type="component" value="Unplaced"/>
</dbReference>
<accession>A0A914XHV3</accession>